<name>A0A0D2J1I8_9CHLO</name>
<organism evidence="3 4">
    <name type="scientific">Monoraphidium neglectum</name>
    <dbReference type="NCBI Taxonomy" id="145388"/>
    <lineage>
        <taxon>Eukaryota</taxon>
        <taxon>Viridiplantae</taxon>
        <taxon>Chlorophyta</taxon>
        <taxon>core chlorophytes</taxon>
        <taxon>Chlorophyceae</taxon>
        <taxon>CS clade</taxon>
        <taxon>Sphaeropleales</taxon>
        <taxon>Selenastraceae</taxon>
        <taxon>Monoraphidium</taxon>
    </lineage>
</organism>
<accession>A0A0D2J1I8</accession>
<reference evidence="3 4" key="1">
    <citation type="journal article" date="2013" name="BMC Genomics">
        <title>Reconstruction of the lipid metabolism for the microalga Monoraphidium neglectum from its genome sequence reveals characteristics suitable for biofuel production.</title>
        <authorList>
            <person name="Bogen C."/>
            <person name="Al-Dilaimi A."/>
            <person name="Albersmeier A."/>
            <person name="Wichmann J."/>
            <person name="Grundmann M."/>
            <person name="Rupp O."/>
            <person name="Lauersen K.J."/>
            <person name="Blifernez-Klassen O."/>
            <person name="Kalinowski J."/>
            <person name="Goesmann A."/>
            <person name="Mussgnug J.H."/>
            <person name="Kruse O."/>
        </authorList>
    </citation>
    <scope>NUCLEOTIDE SEQUENCE [LARGE SCALE GENOMIC DNA]</scope>
    <source>
        <strain evidence="3 4">SAG 48.87</strain>
    </source>
</reference>
<dbReference type="Proteomes" id="UP000054498">
    <property type="component" value="Unassembled WGS sequence"/>
</dbReference>
<proteinExistence type="predicted"/>
<dbReference type="InterPro" id="IPR039226">
    <property type="entry name" value="Ski3/TTC37"/>
</dbReference>
<evidence type="ECO:0000256" key="2">
    <source>
        <dbReference type="ARBA" id="ARBA00022803"/>
    </source>
</evidence>
<dbReference type="GO" id="GO:0006401">
    <property type="term" value="P:RNA catabolic process"/>
    <property type="evidence" value="ECO:0007669"/>
    <property type="project" value="InterPro"/>
</dbReference>
<feature type="non-terminal residue" evidence="3">
    <location>
        <position position="55"/>
    </location>
</feature>
<dbReference type="OrthoDB" id="421075at2759"/>
<keyword evidence="4" id="KW-1185">Reference proteome</keyword>
<keyword evidence="1" id="KW-0677">Repeat</keyword>
<dbReference type="Pfam" id="PF14559">
    <property type="entry name" value="TPR_19"/>
    <property type="match status" value="1"/>
</dbReference>
<evidence type="ECO:0000313" key="3">
    <source>
        <dbReference type="EMBL" id="KIY93902.1"/>
    </source>
</evidence>
<protein>
    <submittedName>
        <fullName evidence="3">Uncharacterized protein</fullName>
    </submittedName>
</protein>
<evidence type="ECO:0000313" key="4">
    <source>
        <dbReference type="Proteomes" id="UP000054498"/>
    </source>
</evidence>
<evidence type="ECO:0000256" key="1">
    <source>
        <dbReference type="ARBA" id="ARBA00022737"/>
    </source>
</evidence>
<dbReference type="Gene3D" id="1.25.40.10">
    <property type="entry name" value="Tetratricopeptide repeat domain"/>
    <property type="match status" value="1"/>
</dbReference>
<sequence length="55" mass="6133">MSAKKALRAAREHLAAKNYQEAVAECKEALAQDAKCFEAYLYIGKATFMLGQHDQ</sequence>
<dbReference type="PANTHER" id="PTHR15704">
    <property type="entry name" value="SUPERKILLER 3 PROTEIN-RELATED"/>
    <property type="match status" value="1"/>
</dbReference>
<dbReference type="GeneID" id="25731587"/>
<keyword evidence="2" id="KW-0802">TPR repeat</keyword>
<dbReference type="PANTHER" id="PTHR15704:SF7">
    <property type="entry name" value="SUPERKILLER COMPLEX PROTEIN 3"/>
    <property type="match status" value="1"/>
</dbReference>
<gene>
    <name evidence="3" type="ORF">MNEG_14062</name>
</gene>
<dbReference type="EMBL" id="KK104449">
    <property type="protein sequence ID" value="KIY93902.1"/>
    <property type="molecule type" value="Genomic_DNA"/>
</dbReference>
<dbReference type="KEGG" id="mng:MNEG_14062"/>
<dbReference type="GO" id="GO:0055087">
    <property type="term" value="C:Ski complex"/>
    <property type="evidence" value="ECO:0007669"/>
    <property type="project" value="InterPro"/>
</dbReference>
<dbReference type="AlphaFoldDB" id="A0A0D2J1I8"/>
<dbReference type="InterPro" id="IPR011990">
    <property type="entry name" value="TPR-like_helical_dom_sf"/>
</dbReference>
<dbReference type="RefSeq" id="XP_013892922.1">
    <property type="nucleotide sequence ID" value="XM_014037468.1"/>
</dbReference>
<dbReference type="SUPFAM" id="SSF48452">
    <property type="entry name" value="TPR-like"/>
    <property type="match status" value="1"/>
</dbReference>